<feature type="transmembrane region" description="Helical" evidence="7">
    <location>
        <begin position="40"/>
        <end position="66"/>
    </location>
</feature>
<evidence type="ECO:0000256" key="5">
    <source>
        <dbReference type="ARBA" id="ARBA00022989"/>
    </source>
</evidence>
<gene>
    <name evidence="9" type="ORF">ERS852471_01973</name>
</gene>
<dbReference type="GO" id="GO:0005886">
    <property type="term" value="C:plasma membrane"/>
    <property type="evidence" value="ECO:0007669"/>
    <property type="project" value="UniProtKB-SubCell"/>
</dbReference>
<feature type="transmembrane region" description="Helical" evidence="7">
    <location>
        <begin position="209"/>
        <end position="231"/>
    </location>
</feature>
<protein>
    <submittedName>
        <fullName evidence="9">Uncharacterized protein conserved in bacteria</fullName>
    </submittedName>
</protein>
<feature type="transmembrane region" description="Helical" evidence="7">
    <location>
        <begin position="12"/>
        <end position="28"/>
    </location>
</feature>
<name>A0A174GVK2_9CLOT</name>
<evidence type="ECO:0000256" key="1">
    <source>
        <dbReference type="ARBA" id="ARBA00004651"/>
    </source>
</evidence>
<sequence>MDRYLSNKIKNISLVLTFLVVILHAYNLEDSETVLSINFLIQNVISYGICTIAVPMFFMISGYLFFYKFNPTLQEWINKYKKRFKSLMIPFVIWCVGWMVVLYLVQLTPFGQTFFSNMIVSKFTLKQLFDYTFKYPIPFQLWYISDLIKLVIISPVIYYIIKLIGKIYAPIIIVLWFINIVKFPVTFFSLGCYLAIYYSKLDFKVKKSITIFIMIEFLLMCLIRSLIPVTMVNVSEIILNIIRIIGILSIWFGYDLLNKNESNIFRFSEYGIFVYFFHEPLQSFLYRIIFKFMSRSNLTEIILYIIIPIITISICIITGIILKRYSQKIYYILTGGR</sequence>
<accession>A0A174GVK2</accession>
<dbReference type="Pfam" id="PF01757">
    <property type="entry name" value="Acyl_transf_3"/>
    <property type="match status" value="1"/>
</dbReference>
<feature type="transmembrane region" description="Helical" evidence="7">
    <location>
        <begin position="87"/>
        <end position="105"/>
    </location>
</feature>
<evidence type="ECO:0000313" key="10">
    <source>
        <dbReference type="Proteomes" id="UP000095594"/>
    </source>
</evidence>
<keyword evidence="4 7" id="KW-0812">Transmembrane</keyword>
<organism evidence="9 10">
    <name type="scientific">Clostridium disporicum</name>
    <dbReference type="NCBI Taxonomy" id="84024"/>
    <lineage>
        <taxon>Bacteria</taxon>
        <taxon>Bacillati</taxon>
        <taxon>Bacillota</taxon>
        <taxon>Clostridia</taxon>
        <taxon>Eubacteriales</taxon>
        <taxon>Clostridiaceae</taxon>
        <taxon>Clostridium</taxon>
    </lineage>
</organism>
<dbReference type="OrthoDB" id="1745300at2"/>
<proteinExistence type="inferred from homology"/>
<comment type="similarity">
    <text evidence="2">Belongs to the acyltransferase 3 family.</text>
</comment>
<dbReference type="InterPro" id="IPR002656">
    <property type="entry name" value="Acyl_transf_3_dom"/>
</dbReference>
<evidence type="ECO:0000256" key="6">
    <source>
        <dbReference type="ARBA" id="ARBA00023136"/>
    </source>
</evidence>
<feature type="transmembrane region" description="Helical" evidence="7">
    <location>
        <begin position="301"/>
        <end position="322"/>
    </location>
</feature>
<keyword evidence="5 7" id="KW-1133">Transmembrane helix</keyword>
<dbReference type="RefSeq" id="WP_055266110.1">
    <property type="nucleotide sequence ID" value="NZ_CABIXQ010000012.1"/>
</dbReference>
<dbReference type="EMBL" id="CYZX01000012">
    <property type="protein sequence ID" value="CUO65247.1"/>
    <property type="molecule type" value="Genomic_DNA"/>
</dbReference>
<feature type="transmembrane region" description="Helical" evidence="7">
    <location>
        <begin position="141"/>
        <end position="161"/>
    </location>
</feature>
<evidence type="ECO:0000313" key="9">
    <source>
        <dbReference type="EMBL" id="CUO65247.1"/>
    </source>
</evidence>
<dbReference type="GO" id="GO:0009246">
    <property type="term" value="P:enterobacterial common antigen biosynthetic process"/>
    <property type="evidence" value="ECO:0007669"/>
    <property type="project" value="TreeGrafter"/>
</dbReference>
<dbReference type="GO" id="GO:0016413">
    <property type="term" value="F:O-acetyltransferase activity"/>
    <property type="evidence" value="ECO:0007669"/>
    <property type="project" value="TreeGrafter"/>
</dbReference>
<dbReference type="Proteomes" id="UP000095594">
    <property type="component" value="Unassembled WGS sequence"/>
</dbReference>
<evidence type="ECO:0000259" key="8">
    <source>
        <dbReference type="Pfam" id="PF01757"/>
    </source>
</evidence>
<evidence type="ECO:0000256" key="3">
    <source>
        <dbReference type="ARBA" id="ARBA00022475"/>
    </source>
</evidence>
<feature type="transmembrane region" description="Helical" evidence="7">
    <location>
        <begin position="237"/>
        <end position="257"/>
    </location>
</feature>
<dbReference type="PANTHER" id="PTHR40074:SF2">
    <property type="entry name" value="O-ACETYLTRANSFERASE WECH"/>
    <property type="match status" value="1"/>
</dbReference>
<evidence type="ECO:0000256" key="4">
    <source>
        <dbReference type="ARBA" id="ARBA00022692"/>
    </source>
</evidence>
<evidence type="ECO:0000256" key="2">
    <source>
        <dbReference type="ARBA" id="ARBA00007400"/>
    </source>
</evidence>
<dbReference type="PANTHER" id="PTHR40074">
    <property type="entry name" value="O-ACETYLTRANSFERASE WECH"/>
    <property type="match status" value="1"/>
</dbReference>
<feature type="transmembrane region" description="Helical" evidence="7">
    <location>
        <begin position="167"/>
        <end position="197"/>
    </location>
</feature>
<keyword evidence="6 7" id="KW-0472">Membrane</keyword>
<comment type="subcellular location">
    <subcellularLocation>
        <location evidence="1">Cell membrane</location>
        <topology evidence="1">Multi-pass membrane protein</topology>
    </subcellularLocation>
</comment>
<reference evidence="9 10" key="1">
    <citation type="submission" date="2015-09" db="EMBL/GenBank/DDBJ databases">
        <authorList>
            <consortium name="Pathogen Informatics"/>
        </authorList>
    </citation>
    <scope>NUCLEOTIDE SEQUENCE [LARGE SCALE GENOMIC DNA]</scope>
    <source>
        <strain evidence="9 10">2789STDY5834856</strain>
    </source>
</reference>
<feature type="domain" description="Acyltransferase 3" evidence="8">
    <location>
        <begin position="15"/>
        <end position="318"/>
    </location>
</feature>
<keyword evidence="3" id="KW-1003">Cell membrane</keyword>
<evidence type="ECO:0000256" key="7">
    <source>
        <dbReference type="SAM" id="Phobius"/>
    </source>
</evidence>
<dbReference type="AlphaFoldDB" id="A0A174GVK2"/>